<reference evidence="2" key="1">
    <citation type="journal article" date="2021" name="Front. Microbiol.">
        <title>Comprehensive Comparative Genomics and Phenotyping of Methylobacterium Species.</title>
        <authorList>
            <person name="Alessa O."/>
            <person name="Ogura Y."/>
            <person name="Fujitani Y."/>
            <person name="Takami H."/>
            <person name="Hayashi T."/>
            <person name="Sahin N."/>
            <person name="Tani A."/>
        </authorList>
    </citation>
    <scope>NUCLEOTIDE SEQUENCE</scope>
    <source>
        <strain evidence="2">DSM 14458</strain>
    </source>
</reference>
<evidence type="ECO:0000256" key="1">
    <source>
        <dbReference type="SAM" id="Phobius"/>
    </source>
</evidence>
<feature type="transmembrane region" description="Helical" evidence="1">
    <location>
        <begin position="12"/>
        <end position="33"/>
    </location>
</feature>
<dbReference type="PANTHER" id="PTHR34219">
    <property type="entry name" value="IRON-REGULATED INNER MEMBRANE PROTEIN-RELATED"/>
    <property type="match status" value="1"/>
</dbReference>
<evidence type="ECO:0008006" key="4">
    <source>
        <dbReference type="Google" id="ProtNLM"/>
    </source>
</evidence>
<name>A0ABQ4UYS4_9HYPH</name>
<organism evidence="2 3">
    <name type="scientific">Methylorubrum suomiense</name>
    <dbReference type="NCBI Taxonomy" id="144191"/>
    <lineage>
        <taxon>Bacteria</taxon>
        <taxon>Pseudomonadati</taxon>
        <taxon>Pseudomonadota</taxon>
        <taxon>Alphaproteobacteria</taxon>
        <taxon>Hyphomicrobiales</taxon>
        <taxon>Methylobacteriaceae</taxon>
        <taxon>Methylorubrum</taxon>
    </lineage>
</organism>
<gene>
    <name evidence="2" type="ORF">BGCPKDLD_3590</name>
</gene>
<keyword evidence="1" id="KW-1133">Transmembrane helix</keyword>
<dbReference type="InterPro" id="IPR005625">
    <property type="entry name" value="PepSY-ass_TM"/>
</dbReference>
<feature type="transmembrane region" description="Helical" evidence="1">
    <location>
        <begin position="383"/>
        <end position="404"/>
    </location>
</feature>
<proteinExistence type="predicted"/>
<feature type="transmembrane region" description="Helical" evidence="1">
    <location>
        <begin position="229"/>
        <end position="250"/>
    </location>
</feature>
<comment type="caution">
    <text evidence="2">The sequence shown here is derived from an EMBL/GenBank/DDBJ whole genome shotgun (WGS) entry which is preliminary data.</text>
</comment>
<dbReference type="PANTHER" id="PTHR34219:SF5">
    <property type="entry name" value="BLR4505 PROTEIN"/>
    <property type="match status" value="1"/>
</dbReference>
<reference evidence="2" key="2">
    <citation type="submission" date="2021-08" db="EMBL/GenBank/DDBJ databases">
        <authorList>
            <person name="Tani A."/>
            <person name="Ola A."/>
            <person name="Ogura Y."/>
            <person name="Katsura K."/>
            <person name="Hayashi T."/>
        </authorList>
    </citation>
    <scope>NUCLEOTIDE SEQUENCE</scope>
    <source>
        <strain evidence="2">DSM 14458</strain>
    </source>
</reference>
<feature type="transmembrane region" description="Helical" evidence="1">
    <location>
        <begin position="157"/>
        <end position="181"/>
    </location>
</feature>
<keyword evidence="1" id="KW-0812">Transmembrane</keyword>
<dbReference type="EMBL" id="BPRE01000011">
    <property type="protein sequence ID" value="GJE76990.1"/>
    <property type="molecule type" value="Genomic_DNA"/>
</dbReference>
<dbReference type="Pfam" id="PF03929">
    <property type="entry name" value="PepSY_TM"/>
    <property type="match status" value="1"/>
</dbReference>
<evidence type="ECO:0000313" key="2">
    <source>
        <dbReference type="EMBL" id="GJE76990.1"/>
    </source>
</evidence>
<dbReference type="RefSeq" id="WP_137827209.1">
    <property type="nucleotide sequence ID" value="NZ_BPRE01000011.1"/>
</dbReference>
<sequence>MARSVFVLLHRWAGLTVAAFLFVAGLTGAVISWDHELDDWLNPHLHEVASRGTAISSLDLVRQFEARETRARVVYFNTAAEPGEALDLFVMPRVDPATGQLAVLGYNQVFLDPVSGAEIGRREWGQAWPITRETLISFLYKLHFSLHLPAMWGEDRWGVWLMGIVAIVWTIDGFVGFYLTLPVRKAAKPDRAASPRPSGRDWWKRWKPAWKVKTSGSAYRINFDLHRAASLWTFALLFLLAFTAFSLNLYREVFLPLMSSISRVTPDPSFTRPMVSPLKPIEPSASFADILEAAQAEGQRRGWSEPVGALAYNPFQGFYTARYFQPGDDHGAAGVGPAAVYFDGADAKVIGDRQPWIGTAADLFVQAQFPVHSGRILGLPGRILISLMGLVVAMLSVTGVVIWWRKRAARVSVRRKAAPRPSARPIPAE</sequence>
<protein>
    <recommendedName>
        <fullName evidence="4">PepSY domain-containing protein</fullName>
    </recommendedName>
</protein>
<dbReference type="Proteomes" id="UP001055093">
    <property type="component" value="Unassembled WGS sequence"/>
</dbReference>
<keyword evidence="3" id="KW-1185">Reference proteome</keyword>
<keyword evidence="1" id="KW-0472">Membrane</keyword>
<accession>A0ABQ4UYS4</accession>
<evidence type="ECO:0000313" key="3">
    <source>
        <dbReference type="Proteomes" id="UP001055093"/>
    </source>
</evidence>